<proteinExistence type="predicted"/>
<dbReference type="GO" id="GO:0004252">
    <property type="term" value="F:serine-type endopeptidase activity"/>
    <property type="evidence" value="ECO:0007669"/>
    <property type="project" value="InterPro"/>
</dbReference>
<dbReference type="EMBL" id="JACEFF010000446">
    <property type="protein sequence ID" value="KAH9637494.1"/>
    <property type="molecule type" value="Genomic_DNA"/>
</dbReference>
<sequence length="62" mass="6866">MNETGKWSCTVREAELPVLSNEACRNTNYNATKIKEVMMCAGFPETAHKDACTVSGNIKQEN</sequence>
<evidence type="ECO:0000259" key="1">
    <source>
        <dbReference type="Pfam" id="PF00089"/>
    </source>
</evidence>
<protein>
    <recommendedName>
        <fullName evidence="1">Peptidase S1 domain-containing protein</fullName>
    </recommendedName>
</protein>
<reference evidence="2" key="1">
    <citation type="journal article" date="2021" name="G3 (Bethesda)">
        <title>Genome and transcriptome analysis of the beet armyworm Spodoptera exigua reveals targets for pest control. .</title>
        <authorList>
            <person name="Simon S."/>
            <person name="Breeschoten T."/>
            <person name="Jansen H.J."/>
            <person name="Dirks R.P."/>
            <person name="Schranz M.E."/>
            <person name="Ros V.I.D."/>
        </authorList>
    </citation>
    <scope>NUCLEOTIDE SEQUENCE</scope>
    <source>
        <strain evidence="2">TB_SE_WUR_2020</strain>
    </source>
</reference>
<dbReference type="Pfam" id="PF00089">
    <property type="entry name" value="Trypsin"/>
    <property type="match status" value="1"/>
</dbReference>
<gene>
    <name evidence="2" type="ORF">HF086_010905</name>
</gene>
<name>A0A922MJB8_SPOEX</name>
<dbReference type="Proteomes" id="UP000814243">
    <property type="component" value="Unassembled WGS sequence"/>
</dbReference>
<dbReference type="InterPro" id="IPR009003">
    <property type="entry name" value="Peptidase_S1_PA"/>
</dbReference>
<dbReference type="InterPro" id="IPR001254">
    <property type="entry name" value="Trypsin_dom"/>
</dbReference>
<organism evidence="2 3">
    <name type="scientific">Spodoptera exigua</name>
    <name type="common">Beet armyworm</name>
    <name type="synonym">Noctua fulgens</name>
    <dbReference type="NCBI Taxonomy" id="7107"/>
    <lineage>
        <taxon>Eukaryota</taxon>
        <taxon>Metazoa</taxon>
        <taxon>Ecdysozoa</taxon>
        <taxon>Arthropoda</taxon>
        <taxon>Hexapoda</taxon>
        <taxon>Insecta</taxon>
        <taxon>Pterygota</taxon>
        <taxon>Neoptera</taxon>
        <taxon>Endopterygota</taxon>
        <taxon>Lepidoptera</taxon>
        <taxon>Glossata</taxon>
        <taxon>Ditrysia</taxon>
        <taxon>Noctuoidea</taxon>
        <taxon>Noctuidae</taxon>
        <taxon>Amphipyrinae</taxon>
        <taxon>Spodoptera</taxon>
    </lineage>
</organism>
<evidence type="ECO:0000313" key="3">
    <source>
        <dbReference type="Proteomes" id="UP000814243"/>
    </source>
</evidence>
<dbReference type="GO" id="GO:0006508">
    <property type="term" value="P:proteolysis"/>
    <property type="evidence" value="ECO:0007669"/>
    <property type="project" value="InterPro"/>
</dbReference>
<comment type="caution">
    <text evidence="2">The sequence shown here is derived from an EMBL/GenBank/DDBJ whole genome shotgun (WGS) entry which is preliminary data.</text>
</comment>
<dbReference type="Gene3D" id="2.40.10.10">
    <property type="entry name" value="Trypsin-like serine proteases"/>
    <property type="match status" value="1"/>
</dbReference>
<dbReference type="SUPFAM" id="SSF50494">
    <property type="entry name" value="Trypsin-like serine proteases"/>
    <property type="match status" value="1"/>
</dbReference>
<feature type="domain" description="Peptidase S1" evidence="1">
    <location>
        <begin position="7"/>
        <end position="52"/>
    </location>
</feature>
<dbReference type="InterPro" id="IPR043504">
    <property type="entry name" value="Peptidase_S1_PA_chymotrypsin"/>
</dbReference>
<accession>A0A922MJB8</accession>
<evidence type="ECO:0000313" key="2">
    <source>
        <dbReference type="EMBL" id="KAH9637494.1"/>
    </source>
</evidence>
<dbReference type="AlphaFoldDB" id="A0A922MJB8"/>